<dbReference type="SUPFAM" id="SSF56059">
    <property type="entry name" value="Glutathione synthetase ATP-binding domain-like"/>
    <property type="match status" value="1"/>
</dbReference>
<feature type="compositionally biased region" description="Polar residues" evidence="15">
    <location>
        <begin position="52"/>
        <end position="72"/>
    </location>
</feature>
<evidence type="ECO:0000259" key="17">
    <source>
        <dbReference type="Pfam" id="PF18086"/>
    </source>
</evidence>
<feature type="compositionally biased region" description="Basic and acidic residues" evidence="15">
    <location>
        <begin position="26"/>
        <end position="39"/>
    </location>
</feature>
<keyword evidence="8 14" id="KW-0418">Kinase</keyword>
<evidence type="ECO:0000256" key="13">
    <source>
        <dbReference type="ARBA" id="ARBA00071668"/>
    </source>
</evidence>
<dbReference type="FunFam" id="3.30.470.20:FF:000036">
    <property type="entry name" value="Inositol hexakisphosphate and diphosphoinositol-pentakisphosphate kinase"/>
    <property type="match status" value="1"/>
</dbReference>
<evidence type="ECO:0000256" key="10">
    <source>
        <dbReference type="ARBA" id="ARBA00023212"/>
    </source>
</evidence>
<dbReference type="CDD" id="cd07061">
    <property type="entry name" value="HP_HAP_like"/>
    <property type="match status" value="1"/>
</dbReference>
<evidence type="ECO:0000256" key="11">
    <source>
        <dbReference type="ARBA" id="ARBA00033696"/>
    </source>
</evidence>
<organism evidence="18 19">
    <name type="scientific">Maudiozyma exigua</name>
    <name type="common">Yeast</name>
    <name type="synonym">Kazachstania exigua</name>
    <dbReference type="NCBI Taxonomy" id="34358"/>
    <lineage>
        <taxon>Eukaryota</taxon>
        <taxon>Fungi</taxon>
        <taxon>Dikarya</taxon>
        <taxon>Ascomycota</taxon>
        <taxon>Saccharomycotina</taxon>
        <taxon>Saccharomycetes</taxon>
        <taxon>Saccharomycetales</taxon>
        <taxon>Saccharomycetaceae</taxon>
        <taxon>Maudiozyma</taxon>
    </lineage>
</organism>
<dbReference type="GO" id="GO:0032958">
    <property type="term" value="P:inositol phosphate biosynthetic process"/>
    <property type="evidence" value="ECO:0007669"/>
    <property type="project" value="UniProtKB-ARBA"/>
</dbReference>
<feature type="region of interest" description="Disordered" evidence="15">
    <location>
        <begin position="1110"/>
        <end position="1167"/>
    </location>
</feature>
<evidence type="ECO:0000256" key="1">
    <source>
        <dbReference type="ARBA" id="ARBA00004245"/>
    </source>
</evidence>
<keyword evidence="6 14" id="KW-0808">Transferase</keyword>
<protein>
    <recommendedName>
        <fullName evidence="13 14">Inositol hexakisphosphate and diphosphoinositol-pentakisphosphate kinase</fullName>
        <ecNumber evidence="3 14">2.7.4.24</ecNumber>
    </recommendedName>
</protein>
<dbReference type="GO" id="GO:0006020">
    <property type="term" value="P:inositol metabolic process"/>
    <property type="evidence" value="ECO:0007669"/>
    <property type="project" value="TreeGrafter"/>
</dbReference>
<dbReference type="GO" id="GO:0005524">
    <property type="term" value="F:ATP binding"/>
    <property type="evidence" value="ECO:0007669"/>
    <property type="project" value="UniProtKB-KW"/>
</dbReference>
<evidence type="ECO:0000256" key="7">
    <source>
        <dbReference type="ARBA" id="ARBA00022741"/>
    </source>
</evidence>
<evidence type="ECO:0000256" key="12">
    <source>
        <dbReference type="ARBA" id="ARBA00034629"/>
    </source>
</evidence>
<dbReference type="InterPro" id="IPR037446">
    <property type="entry name" value="His_Pase_VIP1"/>
</dbReference>
<keyword evidence="5" id="KW-0597">Phosphoprotein</keyword>
<dbReference type="GO" id="GO:0005829">
    <property type="term" value="C:cytosol"/>
    <property type="evidence" value="ECO:0007669"/>
    <property type="project" value="TreeGrafter"/>
</dbReference>
<evidence type="ECO:0000256" key="5">
    <source>
        <dbReference type="ARBA" id="ARBA00022553"/>
    </source>
</evidence>
<dbReference type="OrthoDB" id="18042at2759"/>
<evidence type="ECO:0000256" key="8">
    <source>
        <dbReference type="ARBA" id="ARBA00022777"/>
    </source>
</evidence>
<comment type="caution">
    <text evidence="18">The sequence shown here is derived from an EMBL/GenBank/DDBJ whole genome shotgun (WGS) entry which is preliminary data.</text>
</comment>
<dbReference type="Gene3D" id="3.30.470.20">
    <property type="entry name" value="ATP-grasp fold, B domain"/>
    <property type="match status" value="1"/>
</dbReference>
<dbReference type="Pfam" id="PF00328">
    <property type="entry name" value="His_Phos_2"/>
    <property type="match status" value="1"/>
</dbReference>
<evidence type="ECO:0000313" key="19">
    <source>
        <dbReference type="Proteomes" id="UP000750334"/>
    </source>
</evidence>
<feature type="region of interest" description="Disordered" evidence="15">
    <location>
        <begin position="169"/>
        <end position="196"/>
    </location>
</feature>
<sequence>MPANFTESKPPKYHDVEEEEEEEEHHEEHPVTEESKQKAMESMAPILEGFNPKTSISENKSYKLPTQGTSRSDSIDEFDLDNGIPIDIISKSRNMTEPDLVSPKTNSFDTTYFENPLPKEDSTLSALSTSEIQVTGVNDLGNTNSDNNSALVDTNESSASIISSHLSVSGQAFPSSTPSSTASSRKSSTSQPKPTLPKIGKIGICAMDAKVLSKPMRHILNRLIEHGEFETIIFGDKVILDENIENWPTCDFLISFFSSGFPLDKAINYAKLRKPYFINDLVMQKALWDRRLCLQILEANHVPTPPRLEISRDGGPHTDEELKAKLLDRGVVVTPIPEPDWKMIDEDSLEVNGKIMKKPFVEKPVDGEDHNIYIYYHSKNGGGGRRLFRKVGNKSSEFDPTLIHPRTDGSYIYEEFMDTDNFEDVKAYTVGEKFCHAETRKSPVVDGIVRRNTHGKEVRYITELTAEEKDMARHVSKAFSQMICGFDLLRVAGKSYVIDVNGFSFVKDNPQYYDSCARILRETFLQAKKKIDVEKRTLPLIREEKSQKWVFKGLVTVIRHADRTPKQKFKHSFTSPIFISLLKGHKEEVVIRHVSDLKIVLQALKIAREQKAGDPAKIKVLSNALEKKMELPGTKIQLKPVLNEEHEVEKVQFILKWGGEPTHSAKYQATELGEQVRQDFDLLNKSILDDIKIFSSSERRVLLSAEYWTMALFGADKLGSDEISIRKDLLDDSNAAKDLMDKVKKKLKPLLREGKEAPSQFAWPAKMPEPYLVIKRVVELMNYHKTIMDYNFKNKDVDKFQSRWCCNEDPSLFKERWQKLFKEFTSVEKVDPSKISELYDTMKYDALHNRKFLAKIFDPIESQDEIDQEVADHSLVDRYPINVLAKNNFKIVDSHSLASSKTSVGSLGWVLESEKRPKRDNASTFDDSKYIQLRELYKLAKVLFDFICPKEYGIKDSEKLDIGLLTSLPLAKQILNDIDDMKNKDKPACVAYFTKESHIYTLLNIVYESGIPMRIARNALPEFDYLSQINFELYESSDSNGIKSHSIRLKMSPGCHTQDPLDVQLDDRHYISCIPKLSLTKHLDIDYVQQKLRNKFGRVNMPQKFTPVNITSPNLSFQKRRNSKVGNDSNDLNGDESGSGSQSISPMPTVEKNIQTASSTSIDNALE</sequence>
<feature type="domain" description="ATP-grasp fold RimK-type" evidence="16">
    <location>
        <begin position="409"/>
        <end position="502"/>
    </location>
</feature>
<feature type="compositionally biased region" description="Acidic residues" evidence="15">
    <location>
        <begin position="16"/>
        <end position="25"/>
    </location>
</feature>
<evidence type="ECO:0000256" key="15">
    <source>
        <dbReference type="SAM" id="MobiDB-lite"/>
    </source>
</evidence>
<comment type="catalytic activity">
    <reaction evidence="11">
        <text>5-diphospho-1D-myo-inositol 1,2,3,4,6-pentakisphosphate + ATP + H(+) = 1,5-bis(diphospho)-1D-myo-inositol 2,3,4,6-tetrakisphosphate + ADP</text>
        <dbReference type="Rhea" id="RHEA:10276"/>
        <dbReference type="ChEBI" id="CHEBI:15378"/>
        <dbReference type="ChEBI" id="CHEBI:30616"/>
        <dbReference type="ChEBI" id="CHEBI:58628"/>
        <dbReference type="ChEBI" id="CHEBI:77983"/>
        <dbReference type="ChEBI" id="CHEBI:456216"/>
        <dbReference type="EC" id="2.7.4.24"/>
    </reaction>
    <physiologicalReaction direction="left-to-right" evidence="11">
        <dbReference type="Rhea" id="RHEA:10277"/>
    </physiologicalReaction>
</comment>
<dbReference type="EC" id="2.7.4.24" evidence="3 14"/>
<evidence type="ECO:0000256" key="3">
    <source>
        <dbReference type="ARBA" id="ARBA00012893"/>
    </source>
</evidence>
<dbReference type="SUPFAM" id="SSF53254">
    <property type="entry name" value="Phosphoglycerate mutase-like"/>
    <property type="match status" value="1"/>
</dbReference>
<evidence type="ECO:0000256" key="2">
    <source>
        <dbReference type="ARBA" id="ARBA00005609"/>
    </source>
</evidence>
<dbReference type="FunFam" id="3.40.50.11950:FF:000002">
    <property type="entry name" value="Inositol hexakisphosphate and diphosphoinositol-pentakisphosphate kinase"/>
    <property type="match status" value="1"/>
</dbReference>
<dbReference type="Gene3D" id="3.40.50.1240">
    <property type="entry name" value="Phosphoglycerate mutase-like"/>
    <property type="match status" value="1"/>
</dbReference>
<keyword evidence="9 14" id="KW-0067">ATP-binding</keyword>
<evidence type="ECO:0000256" key="6">
    <source>
        <dbReference type="ARBA" id="ARBA00022679"/>
    </source>
</evidence>
<dbReference type="InterPro" id="IPR029033">
    <property type="entry name" value="His_PPase_superfam"/>
</dbReference>
<dbReference type="Proteomes" id="UP000750334">
    <property type="component" value="Unassembled WGS sequence"/>
</dbReference>
<dbReference type="GO" id="GO:0052723">
    <property type="term" value="F:inositol hexakisphosphate 1-kinase activity"/>
    <property type="evidence" value="ECO:0007669"/>
    <property type="project" value="UniProtKB-ARBA"/>
</dbReference>
<keyword evidence="19" id="KW-1185">Reference proteome</keyword>
<evidence type="ECO:0000256" key="14">
    <source>
        <dbReference type="RuleBase" id="RU365032"/>
    </source>
</evidence>
<name>A0A9P6WFI2_MAUEX</name>
<comment type="similarity">
    <text evidence="2 14">Belongs to the histidine acid phosphatase family. VIP1 subfamily.</text>
</comment>
<dbReference type="GO" id="GO:0005856">
    <property type="term" value="C:cytoskeleton"/>
    <property type="evidence" value="ECO:0007669"/>
    <property type="project" value="UniProtKB-SubCell"/>
</dbReference>
<dbReference type="GO" id="GO:0033857">
    <property type="term" value="F:5-diphosphoinositol pentakisphosphate 1-kinase activity"/>
    <property type="evidence" value="ECO:0007669"/>
    <property type="project" value="TreeGrafter"/>
</dbReference>
<gene>
    <name evidence="18" type="primary">VIP1</name>
    <name evidence="18" type="ORF">C6P45_003054</name>
</gene>
<evidence type="ECO:0000256" key="9">
    <source>
        <dbReference type="ARBA" id="ARBA00022840"/>
    </source>
</evidence>
<proteinExistence type="inferred from homology"/>
<comment type="catalytic activity">
    <reaction evidence="12">
        <text>1D-myo-inositol hexakisphosphate + ATP = 1-diphospho-1D-myo-inositol 2,3,4,5,6-pentakisphosphate + ADP</text>
        <dbReference type="Rhea" id="RHEA:37459"/>
        <dbReference type="ChEBI" id="CHEBI:30616"/>
        <dbReference type="ChEBI" id="CHEBI:58130"/>
        <dbReference type="ChEBI" id="CHEBI:74946"/>
        <dbReference type="ChEBI" id="CHEBI:456216"/>
        <dbReference type="EC" id="2.7.4.24"/>
    </reaction>
    <physiologicalReaction direction="left-to-right" evidence="12">
        <dbReference type="Rhea" id="RHEA:37460"/>
    </physiologicalReaction>
</comment>
<dbReference type="PANTHER" id="PTHR12750:SF9">
    <property type="entry name" value="INOSITOL HEXAKISPHOSPHATE AND DIPHOSPHOINOSITOL-PENTAKISPHOSPHATE KINASE"/>
    <property type="match status" value="1"/>
</dbReference>
<dbReference type="AlphaFoldDB" id="A0A9P6WFI2"/>
<comment type="function">
    <text evidence="14">Bifunctional inositol kinase that acts in concert with the IP6K kinases to synthesize the diphosphate group-containing inositol pyrophosphates diphosphoinositol pentakisphosphate, PP-InsP5, and bis-diphosphoinositol tetrakisphosphate, (PP)2-InsP4. PP-InsP5 and (PP)2-InsP4, also respectively called InsP7 and InsP8, may regulate a variety of cellular processes, including apoptosis, vesicle trafficking, cytoskeletal dynamics, and exocytosis. Phosphorylates inositol hexakisphosphate (InsP6).</text>
</comment>
<dbReference type="EMBL" id="PUHR01000003">
    <property type="protein sequence ID" value="KAG0672370.1"/>
    <property type="molecule type" value="Genomic_DNA"/>
</dbReference>
<evidence type="ECO:0000259" key="16">
    <source>
        <dbReference type="Pfam" id="PF08443"/>
    </source>
</evidence>
<dbReference type="Gene3D" id="3.40.50.11950">
    <property type="match status" value="1"/>
</dbReference>
<dbReference type="Pfam" id="PF08443">
    <property type="entry name" value="RimK"/>
    <property type="match status" value="1"/>
</dbReference>
<keyword evidence="4 14" id="KW-0963">Cytoplasm</keyword>
<feature type="compositionally biased region" description="Low complexity" evidence="15">
    <location>
        <begin position="169"/>
        <end position="193"/>
    </location>
</feature>
<comment type="subcellular location">
    <subcellularLocation>
        <location evidence="1 14">Cytoplasm</location>
        <location evidence="1 14">Cytoskeleton</location>
    </subcellularLocation>
</comment>
<dbReference type="InterPro" id="IPR040557">
    <property type="entry name" value="VIP1_N"/>
</dbReference>
<dbReference type="InterPro" id="IPR013651">
    <property type="entry name" value="ATP-grasp_RimK-type"/>
</dbReference>
<accession>A0A9P6WFI2</accession>
<feature type="domain" description="VIP1 N-terminal" evidence="17">
    <location>
        <begin position="201"/>
        <end position="289"/>
    </location>
</feature>
<keyword evidence="10" id="KW-0206">Cytoskeleton</keyword>
<evidence type="ECO:0000256" key="4">
    <source>
        <dbReference type="ARBA" id="ARBA00022490"/>
    </source>
</evidence>
<feature type="region of interest" description="Disordered" evidence="15">
    <location>
        <begin position="1"/>
        <end position="80"/>
    </location>
</feature>
<dbReference type="Pfam" id="PF18086">
    <property type="entry name" value="PPIP5K2_N"/>
    <property type="match status" value="1"/>
</dbReference>
<feature type="compositionally biased region" description="Polar residues" evidence="15">
    <location>
        <begin position="1124"/>
        <end position="1167"/>
    </location>
</feature>
<dbReference type="PANTHER" id="PTHR12750">
    <property type="entry name" value="DIPHOSPHOINOSITOL PENTAKISPHOSPHATE KINASE"/>
    <property type="match status" value="1"/>
</dbReference>
<dbReference type="GO" id="GO:0052843">
    <property type="term" value="F:inositol-1-diphosphate-2,3,4,5,6-pentakisphosphate diphosphatase activity"/>
    <property type="evidence" value="ECO:0007669"/>
    <property type="project" value="UniProtKB-ARBA"/>
</dbReference>
<keyword evidence="7 14" id="KW-0547">Nucleotide-binding</keyword>
<evidence type="ECO:0000313" key="18">
    <source>
        <dbReference type="EMBL" id="KAG0672370.1"/>
    </source>
</evidence>
<reference evidence="18 19" key="1">
    <citation type="submission" date="2020-11" db="EMBL/GenBank/DDBJ databases">
        <title>Kefir isolates.</title>
        <authorList>
            <person name="Marcisauskas S."/>
            <person name="Kim Y."/>
            <person name="Blasche S."/>
        </authorList>
    </citation>
    <scope>NUCLEOTIDE SEQUENCE [LARGE SCALE GENOMIC DNA]</scope>
    <source>
        <strain evidence="18 19">OG2</strain>
    </source>
</reference>
<dbReference type="InterPro" id="IPR000560">
    <property type="entry name" value="His_Pase_clade-2"/>
</dbReference>